<keyword evidence="3" id="KW-1003">Cell membrane</keyword>
<keyword evidence="10" id="KW-1185">Reference proteome</keyword>
<dbReference type="Proteomes" id="UP001597469">
    <property type="component" value="Unassembled WGS sequence"/>
</dbReference>
<keyword evidence="4 7" id="KW-0812">Transmembrane</keyword>
<feature type="transmembrane region" description="Helical" evidence="7">
    <location>
        <begin position="27"/>
        <end position="46"/>
    </location>
</feature>
<comment type="subcellular location">
    <subcellularLocation>
        <location evidence="1">Cell membrane</location>
        <topology evidence="1">Multi-pass membrane protein</topology>
    </subcellularLocation>
</comment>
<organism evidence="9 10">
    <name type="scientific">Spirosoma soli</name>
    <dbReference type="NCBI Taxonomy" id="1770529"/>
    <lineage>
        <taxon>Bacteria</taxon>
        <taxon>Pseudomonadati</taxon>
        <taxon>Bacteroidota</taxon>
        <taxon>Cytophagia</taxon>
        <taxon>Cytophagales</taxon>
        <taxon>Cytophagaceae</taxon>
        <taxon>Spirosoma</taxon>
    </lineage>
</organism>
<dbReference type="Gene3D" id="3.30.240.20">
    <property type="entry name" value="bsu07140 like domains"/>
    <property type="match status" value="1"/>
</dbReference>
<keyword evidence="6 7" id="KW-0472">Membrane</keyword>
<dbReference type="InterPro" id="IPR023090">
    <property type="entry name" value="UPF0702_alpha/beta_dom_sf"/>
</dbReference>
<evidence type="ECO:0000256" key="5">
    <source>
        <dbReference type="ARBA" id="ARBA00022989"/>
    </source>
</evidence>
<dbReference type="InterPro" id="IPR007353">
    <property type="entry name" value="DUF421"/>
</dbReference>
<dbReference type="PANTHER" id="PTHR34582:SF6">
    <property type="entry name" value="UPF0702 TRANSMEMBRANE PROTEIN YCAP"/>
    <property type="match status" value="1"/>
</dbReference>
<evidence type="ECO:0000259" key="8">
    <source>
        <dbReference type="Pfam" id="PF04239"/>
    </source>
</evidence>
<evidence type="ECO:0000313" key="9">
    <source>
        <dbReference type="EMBL" id="MFD2569158.1"/>
    </source>
</evidence>
<feature type="domain" description="YetF C-terminal" evidence="8">
    <location>
        <begin position="102"/>
        <end position="173"/>
    </location>
</feature>
<evidence type="ECO:0000256" key="2">
    <source>
        <dbReference type="ARBA" id="ARBA00006448"/>
    </source>
</evidence>
<comment type="similarity">
    <text evidence="2">Belongs to the UPF0702 family.</text>
</comment>
<evidence type="ECO:0000313" key="10">
    <source>
        <dbReference type="Proteomes" id="UP001597469"/>
    </source>
</evidence>
<reference evidence="10" key="1">
    <citation type="journal article" date="2019" name="Int. J. Syst. Evol. Microbiol.">
        <title>The Global Catalogue of Microorganisms (GCM) 10K type strain sequencing project: providing services to taxonomists for standard genome sequencing and annotation.</title>
        <authorList>
            <consortium name="The Broad Institute Genomics Platform"/>
            <consortium name="The Broad Institute Genome Sequencing Center for Infectious Disease"/>
            <person name="Wu L."/>
            <person name="Ma J."/>
        </authorList>
    </citation>
    <scope>NUCLEOTIDE SEQUENCE [LARGE SCALE GENOMIC DNA]</scope>
    <source>
        <strain evidence="10">KCTC 42805</strain>
    </source>
</reference>
<dbReference type="RefSeq" id="WP_381517732.1">
    <property type="nucleotide sequence ID" value="NZ_JBHULN010000001.1"/>
</dbReference>
<evidence type="ECO:0000256" key="3">
    <source>
        <dbReference type="ARBA" id="ARBA00022475"/>
    </source>
</evidence>
<accession>A0ABW5LYL7</accession>
<evidence type="ECO:0000256" key="6">
    <source>
        <dbReference type="ARBA" id="ARBA00023136"/>
    </source>
</evidence>
<protein>
    <submittedName>
        <fullName evidence="9">DUF421 domain-containing protein</fullName>
    </submittedName>
</protein>
<feature type="transmembrane region" description="Helical" evidence="7">
    <location>
        <begin position="78"/>
        <end position="96"/>
    </location>
</feature>
<keyword evidence="5 7" id="KW-1133">Transmembrane helix</keyword>
<dbReference type="PANTHER" id="PTHR34582">
    <property type="entry name" value="UPF0702 TRANSMEMBRANE PROTEIN YCAP"/>
    <property type="match status" value="1"/>
</dbReference>
<sequence length="229" mass="25854">MKKEQIHLEDWQRIIVGNNPPEFLLEVLLRSVLILLAFLIIVRLLGKRMNGQLTLTEMSVMLTLGAIVSPIMQLPDRGILLGIVILICALTFQRGLTWLDFKSKRVEEITQGKESVLIEDGVLQLDAMEAARISKQQVFAQLRSKKIYNVKKVKRMYMEACGIFSIYTEEEQNPGLSAFPDKDPEVHMLQPEADSAIVACMNCGNTIQLKGDQKPCPVCHEVEWTQAVC</sequence>
<dbReference type="Pfam" id="PF04239">
    <property type="entry name" value="DUF421"/>
    <property type="match status" value="1"/>
</dbReference>
<gene>
    <name evidence="9" type="ORF">ACFSUS_00850</name>
</gene>
<comment type="caution">
    <text evidence="9">The sequence shown here is derived from an EMBL/GenBank/DDBJ whole genome shotgun (WGS) entry which is preliminary data.</text>
</comment>
<evidence type="ECO:0000256" key="4">
    <source>
        <dbReference type="ARBA" id="ARBA00022692"/>
    </source>
</evidence>
<evidence type="ECO:0000256" key="7">
    <source>
        <dbReference type="SAM" id="Phobius"/>
    </source>
</evidence>
<proteinExistence type="inferred from homology"/>
<evidence type="ECO:0000256" key="1">
    <source>
        <dbReference type="ARBA" id="ARBA00004651"/>
    </source>
</evidence>
<feature type="transmembrane region" description="Helical" evidence="7">
    <location>
        <begin position="53"/>
        <end position="72"/>
    </location>
</feature>
<dbReference type="EMBL" id="JBHULN010000001">
    <property type="protein sequence ID" value="MFD2569158.1"/>
    <property type="molecule type" value="Genomic_DNA"/>
</dbReference>
<name>A0ABW5LYL7_9BACT</name>